<keyword evidence="2" id="KW-0597">Phosphoprotein</keyword>
<feature type="domain" description="PTS EIIB type-3" evidence="8">
    <location>
        <begin position="1"/>
        <end position="100"/>
    </location>
</feature>
<evidence type="ECO:0000256" key="3">
    <source>
        <dbReference type="ARBA" id="ARBA00022597"/>
    </source>
</evidence>
<protein>
    <submittedName>
        <fullName evidence="9">PTS sugar transporter subunit IIB</fullName>
    </submittedName>
</protein>
<keyword evidence="5" id="KW-0598">Phosphotransferase system</keyword>
<dbReference type="RefSeq" id="WP_194702693.1">
    <property type="nucleotide sequence ID" value="NZ_JADKNH010000009.1"/>
</dbReference>
<evidence type="ECO:0000256" key="2">
    <source>
        <dbReference type="ARBA" id="ARBA00022553"/>
    </source>
</evidence>
<evidence type="ECO:0000256" key="5">
    <source>
        <dbReference type="ARBA" id="ARBA00022683"/>
    </source>
</evidence>
<gene>
    <name evidence="9" type="ORF">ISU02_15205</name>
</gene>
<keyword evidence="1" id="KW-0813">Transport</keyword>
<dbReference type="Gene3D" id="3.40.50.2300">
    <property type="match status" value="1"/>
</dbReference>
<feature type="modified residue" description="Phosphocysteine; by EIIA" evidence="7">
    <location>
        <position position="8"/>
    </location>
</feature>
<organism evidence="9 10">
    <name type="scientific">Fusibacter ferrireducens</name>
    <dbReference type="NCBI Taxonomy" id="2785058"/>
    <lineage>
        <taxon>Bacteria</taxon>
        <taxon>Bacillati</taxon>
        <taxon>Bacillota</taxon>
        <taxon>Clostridia</taxon>
        <taxon>Eubacteriales</taxon>
        <taxon>Eubacteriales Family XII. Incertae Sedis</taxon>
        <taxon>Fusibacter</taxon>
    </lineage>
</organism>
<evidence type="ECO:0000313" key="9">
    <source>
        <dbReference type="EMBL" id="MBF4694457.1"/>
    </source>
</evidence>
<dbReference type="InterPro" id="IPR051819">
    <property type="entry name" value="PTS_sugar-specific_EIIB"/>
</dbReference>
<dbReference type="InterPro" id="IPR036095">
    <property type="entry name" value="PTS_EIIB-like_sf"/>
</dbReference>
<keyword evidence="4" id="KW-0808">Transferase</keyword>
<dbReference type="InterPro" id="IPR013012">
    <property type="entry name" value="PTS_EIIB_3"/>
</dbReference>
<dbReference type="Proteomes" id="UP000614200">
    <property type="component" value="Unassembled WGS sequence"/>
</dbReference>
<keyword evidence="6" id="KW-0418">Kinase</keyword>
<accession>A0ABR9ZVI3</accession>
<dbReference type="CDD" id="cd05564">
    <property type="entry name" value="PTS_IIB_chitobiose_lichenan"/>
    <property type="match status" value="1"/>
</dbReference>
<keyword evidence="10" id="KW-1185">Reference proteome</keyword>
<dbReference type="PANTHER" id="PTHR34581:SF2">
    <property type="entry name" value="PTS SYSTEM N,N'-DIACETYLCHITOBIOSE-SPECIFIC EIIB COMPONENT"/>
    <property type="match status" value="1"/>
</dbReference>
<sequence>MKNIVLFCAAGMSTSLLVKKMEKAAEQEGFECKIAAHSLNELKTYGPDADIVLLGPQVRYNLDKVKTELPEKLVVVIDMKQYGMMDGKGVLEMVHKTLGE</sequence>
<evidence type="ECO:0000256" key="7">
    <source>
        <dbReference type="PROSITE-ProRule" id="PRU00423"/>
    </source>
</evidence>
<proteinExistence type="predicted"/>
<evidence type="ECO:0000313" key="10">
    <source>
        <dbReference type="Proteomes" id="UP000614200"/>
    </source>
</evidence>
<evidence type="ECO:0000256" key="4">
    <source>
        <dbReference type="ARBA" id="ARBA00022679"/>
    </source>
</evidence>
<name>A0ABR9ZVI3_9FIRM</name>
<comment type="caution">
    <text evidence="9">The sequence shown here is derived from an EMBL/GenBank/DDBJ whole genome shotgun (WGS) entry which is preliminary data.</text>
</comment>
<evidence type="ECO:0000259" key="8">
    <source>
        <dbReference type="PROSITE" id="PS51100"/>
    </source>
</evidence>
<keyword evidence="3 9" id="KW-0762">Sugar transport</keyword>
<dbReference type="SUPFAM" id="SSF52794">
    <property type="entry name" value="PTS system IIB component-like"/>
    <property type="match status" value="1"/>
</dbReference>
<dbReference type="EMBL" id="JADKNH010000009">
    <property type="protein sequence ID" value="MBF4694457.1"/>
    <property type="molecule type" value="Genomic_DNA"/>
</dbReference>
<dbReference type="Pfam" id="PF02302">
    <property type="entry name" value="PTS_IIB"/>
    <property type="match status" value="1"/>
</dbReference>
<dbReference type="InterPro" id="IPR003501">
    <property type="entry name" value="PTS_EIIB_2/3"/>
</dbReference>
<evidence type="ECO:0000256" key="1">
    <source>
        <dbReference type="ARBA" id="ARBA00022448"/>
    </source>
</evidence>
<dbReference type="PROSITE" id="PS51100">
    <property type="entry name" value="PTS_EIIB_TYPE_3"/>
    <property type="match status" value="1"/>
</dbReference>
<evidence type="ECO:0000256" key="6">
    <source>
        <dbReference type="ARBA" id="ARBA00022777"/>
    </source>
</evidence>
<reference evidence="9 10" key="1">
    <citation type="submission" date="2020-11" db="EMBL/GenBank/DDBJ databases">
        <title>Fusibacter basophilias sp. nov.</title>
        <authorList>
            <person name="Qiu D."/>
        </authorList>
    </citation>
    <scope>NUCLEOTIDE SEQUENCE [LARGE SCALE GENOMIC DNA]</scope>
    <source>
        <strain evidence="9 10">Q10-2</strain>
    </source>
</reference>
<dbReference type="PANTHER" id="PTHR34581">
    <property type="entry name" value="PTS SYSTEM N,N'-DIACETYLCHITOBIOSE-SPECIFIC EIIB COMPONENT"/>
    <property type="match status" value="1"/>
</dbReference>